<reference evidence="7" key="1">
    <citation type="submission" date="2015-10" db="EMBL/GenBank/DDBJ databases">
        <authorList>
            <person name="Regsiter A."/>
            <person name="william w."/>
        </authorList>
    </citation>
    <scope>NUCLEOTIDE SEQUENCE</scope>
    <source>
        <strain evidence="7">Montdore</strain>
    </source>
</reference>
<dbReference type="PANTHER" id="PTHR11085">
    <property type="entry name" value="NAD-DEPENDENT PROTEIN DEACYLASE SIRTUIN-5, MITOCHONDRIAL-RELATED"/>
    <property type="match status" value="1"/>
</dbReference>
<sequence length="552" mass="59312">MPPETEPPPKKQKIAASEPPKRKPPQRINLRPPLTEEVLKAQKPQIDTLLKLLRKKKKIVVIAGAGISVGAGIPDFRSSGGLFSSLRNDMKLKTSGKELFDASVYKDDQLTSSFHEMVRNLHSMTTQATPTLFHHLLATLATQGRLLRLYSQNVDCIDTQLEPLKTAVPLGNKGPWPRTIQLHGGLEKMVCSKCGWLAEFEASLFRGSEPPDCSECLEMDCVRGIAGKRALGVGKLRPRIVLYNEFNPDAEAIGAVTKADLKSRPDCLIVVGTSLKVPGVRRIVREMCGVVQDFRGGMTVWINEDAPPVGRDFEGVFDLIVGGDCERVAKMASFPRWDGSEPQTEVETDSDSCGSFIELDPDEPPRDSSSVEVHVPQLLSPSISPHPKISKPTKSVKKRPASETTAEPAAKKSKARAKPTPKATATKSKAKVDAQKPGPIATAFKVVKKVAAKPTKAQARSPKAKPPAAKTTTLAKARKPTVAAVAKAAAAVLASQNAPVTGFVDMAKAAEVPDPTQVVLPLTPPAPSTPIPEQSIAFDRPSPTITIASLLN</sequence>
<dbReference type="InterPro" id="IPR029035">
    <property type="entry name" value="DHS-like_NAD/FAD-binding_dom"/>
</dbReference>
<dbReference type="PROSITE" id="PS50305">
    <property type="entry name" value="SIRTUIN"/>
    <property type="match status" value="1"/>
</dbReference>
<protein>
    <recommendedName>
        <fullName evidence="6">Deacetylase sirtuin-type domain-containing protein</fullName>
    </recommendedName>
</protein>
<evidence type="ECO:0000259" key="6">
    <source>
        <dbReference type="PROSITE" id="PS50305"/>
    </source>
</evidence>
<keyword evidence="3" id="KW-0520">NAD</keyword>
<keyword evidence="8" id="KW-1185">Reference proteome</keyword>
<dbReference type="InterPro" id="IPR026591">
    <property type="entry name" value="Sirtuin_cat_small_dom_sf"/>
</dbReference>
<keyword evidence="4" id="KW-0862">Zinc</keyword>
<feature type="domain" description="Deacetylase sirtuin-type" evidence="6">
    <location>
        <begin position="31"/>
        <end position="381"/>
    </location>
</feature>
<evidence type="ECO:0000256" key="4">
    <source>
        <dbReference type="PROSITE-ProRule" id="PRU00236"/>
    </source>
</evidence>
<accession>A0A292PKG5</accession>
<comment type="similarity">
    <text evidence="1">Belongs to the sirtuin family. Class I subfamily.</text>
</comment>
<dbReference type="InterPro" id="IPR026590">
    <property type="entry name" value="Ssirtuin_cat_dom"/>
</dbReference>
<evidence type="ECO:0000256" key="1">
    <source>
        <dbReference type="ARBA" id="ARBA00006924"/>
    </source>
</evidence>
<feature type="region of interest" description="Disordered" evidence="5">
    <location>
        <begin position="1"/>
        <end position="30"/>
    </location>
</feature>
<feature type="region of interest" description="Disordered" evidence="5">
    <location>
        <begin position="333"/>
        <end position="434"/>
    </location>
</feature>
<dbReference type="Gene3D" id="3.30.1600.10">
    <property type="entry name" value="SIR2/SIRT2 'Small Domain"/>
    <property type="match status" value="1"/>
</dbReference>
<dbReference type="GO" id="GO:0017136">
    <property type="term" value="F:histone deacetylase activity, NAD-dependent"/>
    <property type="evidence" value="ECO:0007669"/>
    <property type="project" value="TreeGrafter"/>
</dbReference>
<feature type="compositionally biased region" description="Basic residues" evidence="5">
    <location>
        <begin position="388"/>
        <end position="399"/>
    </location>
</feature>
<dbReference type="GO" id="GO:0005634">
    <property type="term" value="C:nucleus"/>
    <property type="evidence" value="ECO:0007669"/>
    <property type="project" value="TreeGrafter"/>
</dbReference>
<feature type="binding site" evidence="4">
    <location>
        <position position="221"/>
    </location>
    <ligand>
        <name>Zn(2+)</name>
        <dbReference type="ChEBI" id="CHEBI:29105"/>
    </ligand>
</feature>
<dbReference type="Pfam" id="PF02146">
    <property type="entry name" value="SIR2"/>
    <property type="match status" value="1"/>
</dbReference>
<gene>
    <name evidence="7" type="ORF">GSTUAT00008642001</name>
</gene>
<dbReference type="GO" id="GO:1990414">
    <property type="term" value="P:replication-born double-strand break repair via sister chromatid exchange"/>
    <property type="evidence" value="ECO:0007669"/>
    <property type="project" value="TreeGrafter"/>
</dbReference>
<feature type="active site" description="Proton acceptor" evidence="4">
    <location>
        <position position="183"/>
    </location>
</feature>
<dbReference type="GO" id="GO:0000122">
    <property type="term" value="P:negative regulation of transcription by RNA polymerase II"/>
    <property type="evidence" value="ECO:0007669"/>
    <property type="project" value="TreeGrafter"/>
</dbReference>
<keyword evidence="4" id="KW-0479">Metal-binding</keyword>
<evidence type="ECO:0000256" key="5">
    <source>
        <dbReference type="SAM" id="MobiDB-lite"/>
    </source>
</evidence>
<keyword evidence="2" id="KW-0808">Transferase</keyword>
<dbReference type="Proteomes" id="UP001412239">
    <property type="component" value="Unassembled WGS sequence"/>
</dbReference>
<evidence type="ECO:0000313" key="8">
    <source>
        <dbReference type="Proteomes" id="UP001412239"/>
    </source>
</evidence>
<proteinExistence type="inferred from homology"/>
<feature type="region of interest" description="Disordered" evidence="5">
    <location>
        <begin position="453"/>
        <end position="478"/>
    </location>
</feature>
<dbReference type="InterPro" id="IPR003000">
    <property type="entry name" value="Sirtuin"/>
</dbReference>
<dbReference type="Gene3D" id="3.40.50.1220">
    <property type="entry name" value="TPP-binding domain"/>
    <property type="match status" value="1"/>
</dbReference>
<evidence type="ECO:0000256" key="2">
    <source>
        <dbReference type="ARBA" id="ARBA00022679"/>
    </source>
</evidence>
<dbReference type="AlphaFoldDB" id="A0A292PKG5"/>
<dbReference type="GO" id="GO:0046872">
    <property type="term" value="F:metal ion binding"/>
    <property type="evidence" value="ECO:0007669"/>
    <property type="project" value="UniProtKB-KW"/>
</dbReference>
<organism evidence="7 8">
    <name type="scientific">Tuber aestivum</name>
    <name type="common">summer truffle</name>
    <dbReference type="NCBI Taxonomy" id="59557"/>
    <lineage>
        <taxon>Eukaryota</taxon>
        <taxon>Fungi</taxon>
        <taxon>Dikarya</taxon>
        <taxon>Ascomycota</taxon>
        <taxon>Pezizomycotina</taxon>
        <taxon>Pezizomycetes</taxon>
        <taxon>Pezizales</taxon>
        <taxon>Tuberaceae</taxon>
        <taxon>Tuber</taxon>
    </lineage>
</organism>
<dbReference type="GO" id="GO:0070403">
    <property type="term" value="F:NAD+ binding"/>
    <property type="evidence" value="ECO:0007669"/>
    <property type="project" value="InterPro"/>
</dbReference>
<dbReference type="GO" id="GO:0031508">
    <property type="term" value="P:pericentric heterochromatin formation"/>
    <property type="evidence" value="ECO:0007669"/>
    <property type="project" value="TreeGrafter"/>
</dbReference>
<dbReference type="EMBL" id="LN891226">
    <property type="protein sequence ID" value="CUS07261.1"/>
    <property type="molecule type" value="Genomic_DNA"/>
</dbReference>
<evidence type="ECO:0000313" key="7">
    <source>
        <dbReference type="EMBL" id="CUS07261.1"/>
    </source>
</evidence>
<dbReference type="GO" id="GO:0031934">
    <property type="term" value="C:mating-type region heterochromatin"/>
    <property type="evidence" value="ECO:0007669"/>
    <property type="project" value="TreeGrafter"/>
</dbReference>
<dbReference type="GO" id="GO:0006282">
    <property type="term" value="P:regulation of DNA repair"/>
    <property type="evidence" value="ECO:0007669"/>
    <property type="project" value="TreeGrafter"/>
</dbReference>
<name>A0A292PKG5_9PEZI</name>
<feature type="binding site" evidence="4">
    <location>
        <position position="216"/>
    </location>
    <ligand>
        <name>Zn(2+)</name>
        <dbReference type="ChEBI" id="CHEBI:29105"/>
    </ligand>
</feature>
<dbReference type="SUPFAM" id="SSF52467">
    <property type="entry name" value="DHS-like NAD/FAD-binding domain"/>
    <property type="match status" value="1"/>
</dbReference>
<evidence type="ECO:0000256" key="3">
    <source>
        <dbReference type="ARBA" id="ARBA00023027"/>
    </source>
</evidence>
<feature type="binding site" evidence="4">
    <location>
        <position position="194"/>
    </location>
    <ligand>
        <name>Zn(2+)</name>
        <dbReference type="ChEBI" id="CHEBI:29105"/>
    </ligand>
</feature>
<dbReference type="PANTHER" id="PTHR11085:SF15">
    <property type="entry name" value="NAD-DEPENDENT HISTONE DEACETYLASE HST4"/>
    <property type="match status" value="1"/>
</dbReference>
<dbReference type="InterPro" id="IPR050134">
    <property type="entry name" value="NAD-dep_sirtuin_deacylases"/>
</dbReference>
<feature type="binding site" evidence="4">
    <location>
        <position position="191"/>
    </location>
    <ligand>
        <name>Zn(2+)</name>
        <dbReference type="ChEBI" id="CHEBI:29105"/>
    </ligand>
</feature>